<dbReference type="RefSeq" id="WP_267989780.1">
    <property type="nucleotide sequence ID" value="NZ_JAPJZI010000001.1"/>
</dbReference>
<dbReference type="PROSITE" id="PS51186">
    <property type="entry name" value="GNAT"/>
    <property type="match status" value="1"/>
</dbReference>
<name>A0A9X3ZGS9_9HYPH</name>
<evidence type="ECO:0000313" key="5">
    <source>
        <dbReference type="Proteomes" id="UP001151234"/>
    </source>
</evidence>
<dbReference type="PANTHER" id="PTHR43800">
    <property type="entry name" value="PEPTIDYL-LYSINE N-ACETYLTRANSFERASE YJAB"/>
    <property type="match status" value="1"/>
</dbReference>
<keyword evidence="5" id="KW-1185">Reference proteome</keyword>
<dbReference type="PANTHER" id="PTHR43800:SF1">
    <property type="entry name" value="PEPTIDYL-LYSINE N-ACETYLTRANSFERASE YJAB"/>
    <property type="match status" value="1"/>
</dbReference>
<dbReference type="Pfam" id="PF00583">
    <property type="entry name" value="Acetyltransf_1"/>
    <property type="match status" value="1"/>
</dbReference>
<keyword evidence="2 4" id="KW-0012">Acyltransferase</keyword>
<dbReference type="Proteomes" id="UP001151234">
    <property type="component" value="Unassembled WGS sequence"/>
</dbReference>
<dbReference type="Gene3D" id="3.40.630.30">
    <property type="match status" value="1"/>
</dbReference>
<feature type="domain" description="N-acetyltransferase" evidence="3">
    <location>
        <begin position="31"/>
        <end position="184"/>
    </location>
</feature>
<dbReference type="CDD" id="cd04301">
    <property type="entry name" value="NAT_SF"/>
    <property type="match status" value="1"/>
</dbReference>
<proteinExistence type="predicted"/>
<dbReference type="EMBL" id="JAPJZI010000001">
    <property type="protein sequence ID" value="MDA5398349.1"/>
    <property type="molecule type" value="Genomic_DNA"/>
</dbReference>
<sequence>MPKGRAPLKAVVTYLEQRQRPALLCPMPVNLHVALMKQQDIPLHFYRYLHYRTGREWHWVARLRLDDDALAKIVHAPETSINVLYLNGAPSGFFELCQTNKETVNLEYFGLMPHAHGRGLGRWLLSQALESAWENSPSKVTVNTCTLDHPAALPLYQKLGFDPIGQSETFLHPLTDADLLRTAKSP</sequence>
<reference evidence="4" key="1">
    <citation type="submission" date="2022-11" db="EMBL/GenBank/DDBJ databases">
        <title>Draft genome sequence of Hoeflea poritis E7-10 and Hoeflea prorocentri PM5-8, separated from scleractinian coral Porites lutea and marine dinoflagellate.</title>
        <authorList>
            <person name="Zhang G."/>
            <person name="Wei Q."/>
            <person name="Cai L."/>
        </authorList>
    </citation>
    <scope>NUCLEOTIDE SEQUENCE</scope>
    <source>
        <strain evidence="4">PM5-8</strain>
    </source>
</reference>
<dbReference type="SUPFAM" id="SSF55729">
    <property type="entry name" value="Acyl-CoA N-acyltransferases (Nat)"/>
    <property type="match status" value="1"/>
</dbReference>
<accession>A0A9X3ZGS9</accession>
<evidence type="ECO:0000256" key="2">
    <source>
        <dbReference type="ARBA" id="ARBA00023315"/>
    </source>
</evidence>
<dbReference type="InterPro" id="IPR000182">
    <property type="entry name" value="GNAT_dom"/>
</dbReference>
<dbReference type="InterPro" id="IPR016181">
    <property type="entry name" value="Acyl_CoA_acyltransferase"/>
</dbReference>
<dbReference type="GO" id="GO:0016747">
    <property type="term" value="F:acyltransferase activity, transferring groups other than amino-acyl groups"/>
    <property type="evidence" value="ECO:0007669"/>
    <property type="project" value="InterPro"/>
</dbReference>
<keyword evidence="1 4" id="KW-0808">Transferase</keyword>
<evidence type="ECO:0000256" key="1">
    <source>
        <dbReference type="ARBA" id="ARBA00022679"/>
    </source>
</evidence>
<dbReference type="AlphaFoldDB" id="A0A9X3ZGS9"/>
<gene>
    <name evidence="4" type="ORF">OQ273_07155</name>
</gene>
<protein>
    <submittedName>
        <fullName evidence="4">GNAT family N-acetyltransferase</fullName>
        <ecNumber evidence="4">2.3.1.-</ecNumber>
    </submittedName>
</protein>
<organism evidence="4 5">
    <name type="scientific">Hoeflea prorocentri</name>
    <dbReference type="NCBI Taxonomy" id="1922333"/>
    <lineage>
        <taxon>Bacteria</taxon>
        <taxon>Pseudomonadati</taxon>
        <taxon>Pseudomonadota</taxon>
        <taxon>Alphaproteobacteria</taxon>
        <taxon>Hyphomicrobiales</taxon>
        <taxon>Rhizobiaceae</taxon>
        <taxon>Hoeflea</taxon>
    </lineage>
</organism>
<evidence type="ECO:0000313" key="4">
    <source>
        <dbReference type="EMBL" id="MDA5398349.1"/>
    </source>
</evidence>
<comment type="caution">
    <text evidence="4">The sequence shown here is derived from an EMBL/GenBank/DDBJ whole genome shotgun (WGS) entry which is preliminary data.</text>
</comment>
<evidence type="ECO:0000259" key="3">
    <source>
        <dbReference type="PROSITE" id="PS51186"/>
    </source>
</evidence>
<dbReference type="EC" id="2.3.1.-" evidence="4"/>